<dbReference type="KEGG" id="ome:OLMES_0050"/>
<dbReference type="Proteomes" id="UP000196027">
    <property type="component" value="Chromosome"/>
</dbReference>
<dbReference type="PROSITE" id="PS50112">
    <property type="entry name" value="PAS"/>
    <property type="match status" value="1"/>
</dbReference>
<dbReference type="SUPFAM" id="SSF55785">
    <property type="entry name" value="PYP-like sensor domain (PAS domain)"/>
    <property type="match status" value="1"/>
</dbReference>
<dbReference type="InterPro" id="IPR000014">
    <property type="entry name" value="PAS"/>
</dbReference>
<name>A0A1Y0I1S1_9GAMM</name>
<dbReference type="InterPro" id="IPR001610">
    <property type="entry name" value="PAC"/>
</dbReference>
<dbReference type="InterPro" id="IPR035965">
    <property type="entry name" value="PAS-like_dom_sf"/>
</dbReference>
<dbReference type="AlphaFoldDB" id="A0A1Y0I1S1"/>
<dbReference type="Gene3D" id="3.30.450.20">
    <property type="entry name" value="PAS domain"/>
    <property type="match status" value="1"/>
</dbReference>
<evidence type="ECO:0000313" key="3">
    <source>
        <dbReference type="EMBL" id="ARU54159.1"/>
    </source>
</evidence>
<dbReference type="SMART" id="SM00267">
    <property type="entry name" value="GGDEF"/>
    <property type="match status" value="1"/>
</dbReference>
<dbReference type="InterPro" id="IPR043128">
    <property type="entry name" value="Rev_trsase/Diguanyl_cyclase"/>
</dbReference>
<accession>A0A1Y0I1S1</accession>
<evidence type="ECO:0000259" key="2">
    <source>
        <dbReference type="PROSITE" id="PS50887"/>
    </source>
</evidence>
<dbReference type="CDD" id="cd00130">
    <property type="entry name" value="PAS"/>
    <property type="match status" value="1"/>
</dbReference>
<proteinExistence type="predicted"/>
<dbReference type="CDD" id="cd01949">
    <property type="entry name" value="GGDEF"/>
    <property type="match status" value="1"/>
</dbReference>
<dbReference type="InterPro" id="IPR000160">
    <property type="entry name" value="GGDEF_dom"/>
</dbReference>
<dbReference type="RefSeq" id="WP_087459392.1">
    <property type="nucleotide sequence ID" value="NZ_CP021425.1"/>
</dbReference>
<dbReference type="NCBIfam" id="TIGR00229">
    <property type="entry name" value="sensory_box"/>
    <property type="match status" value="1"/>
</dbReference>
<dbReference type="InterPro" id="IPR052155">
    <property type="entry name" value="Biofilm_reg_signaling"/>
</dbReference>
<sequence length="324" mass="35877">MGQPLSVDGLMGDLVAHVRDGIVVTDLSSQKNEIVFANPAFLNMLGYRENDIVGQGTRALLGKQTRPLAAQTFRRAIAKKLECLVTVSVLCRDGSERWLEVSGSPLMLPGQPPYYVGICRDVSQRVSAFQAVLESEIFLAETGPENTGHETALSIDALTSLYNRNYFEEYAEREWSMMTRQHLPITLFMLGLKDLDLVAQDGSQLSESKFKEAAADRIRGLFRRGTDLVAHFDDTRFVMISAGMGWEEVELMSNRLHQQVSDLIRQLTQHVKTEQEALVHVAVGVSTSIPEEGHAIDELIQAAEMALLDAFSATGKPVVMRSPL</sequence>
<evidence type="ECO:0000313" key="4">
    <source>
        <dbReference type="Proteomes" id="UP000196027"/>
    </source>
</evidence>
<dbReference type="PANTHER" id="PTHR44757">
    <property type="entry name" value="DIGUANYLATE CYCLASE DGCP"/>
    <property type="match status" value="1"/>
</dbReference>
<dbReference type="Gene3D" id="3.30.70.270">
    <property type="match status" value="1"/>
</dbReference>
<reference evidence="3 4" key="1">
    <citation type="submission" date="2017-05" db="EMBL/GenBank/DDBJ databases">
        <title>Genomic insights into alkan degradation activity of Oleiphilus messinensis.</title>
        <authorList>
            <person name="Kozyavkin S.A."/>
            <person name="Slesarev A.I."/>
            <person name="Golyshin P.N."/>
            <person name="Korzhenkov A."/>
            <person name="Golyshina O.N."/>
            <person name="Toshchakov S.V."/>
        </authorList>
    </citation>
    <scope>NUCLEOTIDE SEQUENCE [LARGE SCALE GENOMIC DNA]</scope>
    <source>
        <strain evidence="3 4">ME102</strain>
    </source>
</reference>
<evidence type="ECO:0000259" key="1">
    <source>
        <dbReference type="PROSITE" id="PS50112"/>
    </source>
</evidence>
<dbReference type="SUPFAM" id="SSF55073">
    <property type="entry name" value="Nucleotide cyclase"/>
    <property type="match status" value="1"/>
</dbReference>
<keyword evidence="4" id="KW-1185">Reference proteome</keyword>
<dbReference type="InterPro" id="IPR029787">
    <property type="entry name" value="Nucleotide_cyclase"/>
</dbReference>
<dbReference type="Pfam" id="PF00990">
    <property type="entry name" value="GGDEF"/>
    <property type="match status" value="1"/>
</dbReference>
<protein>
    <submittedName>
        <fullName evidence="3">Egulatory components of sensory transduction system</fullName>
    </submittedName>
</protein>
<feature type="domain" description="GGDEF" evidence="2">
    <location>
        <begin position="183"/>
        <end position="324"/>
    </location>
</feature>
<dbReference type="PROSITE" id="PS50887">
    <property type="entry name" value="GGDEF"/>
    <property type="match status" value="1"/>
</dbReference>
<dbReference type="SMART" id="SM00086">
    <property type="entry name" value="PAC"/>
    <property type="match status" value="1"/>
</dbReference>
<dbReference type="SMART" id="SM00091">
    <property type="entry name" value="PAS"/>
    <property type="match status" value="1"/>
</dbReference>
<dbReference type="NCBIfam" id="TIGR00254">
    <property type="entry name" value="GGDEF"/>
    <property type="match status" value="1"/>
</dbReference>
<dbReference type="Pfam" id="PF13426">
    <property type="entry name" value="PAS_9"/>
    <property type="match status" value="1"/>
</dbReference>
<feature type="domain" description="PAS" evidence="1">
    <location>
        <begin position="7"/>
        <end position="80"/>
    </location>
</feature>
<dbReference type="PANTHER" id="PTHR44757:SF2">
    <property type="entry name" value="BIOFILM ARCHITECTURE MAINTENANCE PROTEIN MBAA"/>
    <property type="match status" value="1"/>
</dbReference>
<organism evidence="3 4">
    <name type="scientific">Oleiphilus messinensis</name>
    <dbReference type="NCBI Taxonomy" id="141451"/>
    <lineage>
        <taxon>Bacteria</taxon>
        <taxon>Pseudomonadati</taxon>
        <taxon>Pseudomonadota</taxon>
        <taxon>Gammaproteobacteria</taxon>
        <taxon>Oceanospirillales</taxon>
        <taxon>Oleiphilaceae</taxon>
        <taxon>Oleiphilus</taxon>
    </lineage>
</organism>
<dbReference type="OrthoDB" id="9812260at2"/>
<dbReference type="EMBL" id="CP021425">
    <property type="protein sequence ID" value="ARU54159.1"/>
    <property type="molecule type" value="Genomic_DNA"/>
</dbReference>
<gene>
    <name evidence="3" type="ORF">OLMES_0050</name>
</gene>